<protein>
    <recommendedName>
        <fullName evidence="3">CBM-cenC domain-containing protein</fullName>
    </recommendedName>
</protein>
<gene>
    <name evidence="1" type="ORF">Pmgp_00897</name>
</gene>
<reference evidence="1 2" key="1">
    <citation type="journal article" date="2018" name="Environ. Microbiol.">
        <title>Novel energy conservation strategies and behaviour of Pelotomaculum schinkii driving syntrophic propionate catabolism.</title>
        <authorList>
            <person name="Hidalgo-Ahumada C.A.P."/>
            <person name="Nobu M.K."/>
            <person name="Narihiro T."/>
            <person name="Tamaki H."/>
            <person name="Liu W.T."/>
            <person name="Kamagata Y."/>
            <person name="Stams A.J.M."/>
            <person name="Imachi H."/>
            <person name="Sousa D.Z."/>
        </authorList>
    </citation>
    <scope>NUCLEOTIDE SEQUENCE [LARGE SCALE GENOMIC DNA]</scope>
    <source>
        <strain evidence="1 2">MGP</strain>
    </source>
</reference>
<proteinExistence type="predicted"/>
<comment type="caution">
    <text evidence="1">The sequence shown here is derived from an EMBL/GenBank/DDBJ whole genome shotgun (WGS) entry which is preliminary data.</text>
</comment>
<dbReference type="AlphaFoldDB" id="A0A4Y7RUZ0"/>
<name>A0A4Y7RUZ0_9FIRM</name>
<accession>A0A4Y7RUZ0</accession>
<sequence length="156" mass="16592">MPQLLVNPGFETGLLAPWTSTGIVNVLTAPPDAAHTGTKSVELDSDTTGASISQIVFFPILPGSSLRLSFFLRRDAGFSTDITATVTNFGIPVLTISIPAASNPEEEENEWAYYEGYSSPLPFGAPFGVTVTVSIAGVPKGDAQVVFDDIFLFPFF</sequence>
<dbReference type="OrthoDB" id="2476785at2"/>
<dbReference type="RefSeq" id="WP_134212772.1">
    <property type="nucleotide sequence ID" value="NZ_QFFZ01000006.1"/>
</dbReference>
<evidence type="ECO:0000313" key="1">
    <source>
        <dbReference type="EMBL" id="TEB12566.1"/>
    </source>
</evidence>
<dbReference type="EMBL" id="QFFZ01000006">
    <property type="protein sequence ID" value="TEB12566.1"/>
    <property type="molecule type" value="Genomic_DNA"/>
</dbReference>
<evidence type="ECO:0000313" key="2">
    <source>
        <dbReference type="Proteomes" id="UP000297597"/>
    </source>
</evidence>
<evidence type="ECO:0008006" key="3">
    <source>
        <dbReference type="Google" id="ProtNLM"/>
    </source>
</evidence>
<keyword evidence="2" id="KW-1185">Reference proteome</keyword>
<dbReference type="Proteomes" id="UP000297597">
    <property type="component" value="Unassembled WGS sequence"/>
</dbReference>
<dbReference type="Gene3D" id="2.60.120.260">
    <property type="entry name" value="Galactose-binding domain-like"/>
    <property type="match status" value="1"/>
</dbReference>
<organism evidence="1 2">
    <name type="scientific">Pelotomaculum propionicicum</name>
    <dbReference type="NCBI Taxonomy" id="258475"/>
    <lineage>
        <taxon>Bacteria</taxon>
        <taxon>Bacillati</taxon>
        <taxon>Bacillota</taxon>
        <taxon>Clostridia</taxon>
        <taxon>Eubacteriales</taxon>
        <taxon>Desulfotomaculaceae</taxon>
        <taxon>Pelotomaculum</taxon>
    </lineage>
</organism>